<evidence type="ECO:0000313" key="1">
    <source>
        <dbReference type="EMBL" id="CBA27372.1"/>
    </source>
</evidence>
<gene>
    <name evidence="1" type="ORF">Csp_A01950</name>
</gene>
<sequence length="107" mass="11399">MAFSIGGRAQVAEARQGHMGNAHDVATFGRVFEGLHTLLMGCTVVGAKPCGGAWEGNASLCHKPTYMIRAHVSDVDLVNLFRLATSRQGDTKKNVLSGELLGSCNQR</sequence>
<proteinExistence type="predicted"/>
<dbReference type="EMBL" id="FN543104">
    <property type="protein sequence ID" value="CBA27372.1"/>
    <property type="molecule type" value="Genomic_DNA"/>
</dbReference>
<protein>
    <submittedName>
        <fullName evidence="1">Uncharacterized protein</fullName>
    </submittedName>
</protein>
<accession>C9Y7U4</accession>
<dbReference type="AlphaFoldDB" id="C9Y7U4"/>
<name>C9Y7U4_CURXX</name>
<reference evidence="1" key="1">
    <citation type="journal article" date="2010" name="Nature">
        <title>The dynamic genome of Hydra.</title>
        <authorList>
            <person name="Chapman J.A."/>
            <person name="Kirkness E.F."/>
            <person name="Simakov O."/>
            <person name="Hampson S.E."/>
            <person name="Mitros T."/>
            <person name="Weinmaier T."/>
            <person name="Rattei T."/>
            <person name="Balasubramanian P.G."/>
            <person name="Borman J."/>
            <person name="Busam D."/>
            <person name="Disbennett K."/>
            <person name="Pfannkoch C."/>
            <person name="Sumin N."/>
            <person name="Sutton G."/>
            <person name="Viswanathan L."/>
            <person name="Walenz B."/>
            <person name="Goodstein D.M."/>
            <person name="Hellsten U."/>
            <person name="Kawashima T."/>
            <person name="Prochnik S.E."/>
            <person name="Putnam N.H."/>
            <person name="Shu S."/>
            <person name="Blumberg B."/>
            <person name="Dana C.E."/>
            <person name="Gee L."/>
            <person name="Kibler D.F."/>
            <person name="Law L."/>
            <person name="Lindgens D."/>
            <person name="Martinez D.E."/>
            <person name="Peng J."/>
            <person name="Wigge P.A."/>
            <person name="Bertulat B."/>
            <person name="Guder C."/>
            <person name="Nakamura Y."/>
            <person name="Ozbek S."/>
            <person name="Watanabe H."/>
            <person name="Khalturin K."/>
            <person name="Hemmrich G."/>
            <person name="Franke A."/>
            <person name="Augustin R."/>
            <person name="Fraune S."/>
            <person name="Hayakawa E."/>
            <person name="Hayakawa S."/>
            <person name="Hirose M."/>
            <person name="Hwang J."/>
            <person name="Ikeo K."/>
            <person name="Nishimiya-Fujisawa C."/>
            <person name="Ogura A."/>
            <person name="Takahashi T."/>
            <person name="Steinmetz P.R."/>
            <person name="Zhang X."/>
            <person name="Aufschnaiter R."/>
            <person name="Eder M.K."/>
            <person name="Gorny A.K."/>
            <person name="Salvenmoser W."/>
            <person name="Heimberg A.M."/>
            <person name="Wheeler B.M."/>
            <person name="Peterson K.J."/>
            <person name="Boettger A."/>
            <person name="Tischler P."/>
            <person name="Wolf A."/>
            <person name="Gojobori T."/>
            <person name="Remington K.A."/>
            <person name="Strausberg R.L."/>
            <person name="Venter J."/>
            <person name="Technau U."/>
            <person name="Hobmayer B."/>
            <person name="Bosch T.C."/>
            <person name="Holstein T.W."/>
            <person name="Fujisawa T."/>
            <person name="Bode H.R."/>
            <person name="David C.N."/>
            <person name="Rokhsar D.S."/>
            <person name="Steele R.E."/>
        </authorList>
    </citation>
    <scope>NUCLEOTIDE SEQUENCE</scope>
</reference>
<organism evidence="1">
    <name type="scientific">Curvibacter symbiont subsp. Hydra magnipapillata</name>
    <dbReference type="NCBI Taxonomy" id="667019"/>
    <lineage>
        <taxon>Bacteria</taxon>
        <taxon>Pseudomonadati</taxon>
        <taxon>Pseudomonadota</taxon>
        <taxon>Betaproteobacteria</taxon>
        <taxon>Burkholderiales</taxon>
        <taxon>Comamonadaceae</taxon>
        <taxon>Curvibacter</taxon>
    </lineage>
</organism>